<keyword evidence="7 9" id="KW-0472">Membrane</keyword>
<dbReference type="PANTHER" id="PTHR30531">
    <property type="entry name" value="FLAGELLAR BIOSYNTHETIC PROTEIN FLHB"/>
    <property type="match status" value="1"/>
</dbReference>
<evidence type="ECO:0000313" key="11">
    <source>
        <dbReference type="Proteomes" id="UP000330809"/>
    </source>
</evidence>
<evidence type="ECO:0000256" key="4">
    <source>
        <dbReference type="ARBA" id="ARBA00022692"/>
    </source>
</evidence>
<dbReference type="Gene3D" id="3.40.1690.10">
    <property type="entry name" value="secretion proteins EscU"/>
    <property type="match status" value="1"/>
</dbReference>
<dbReference type="PANTHER" id="PTHR30531:SF14">
    <property type="entry name" value="SURFACE PRESENTATION OF ANTIGENS PROTEIN SPAS"/>
    <property type="match status" value="1"/>
</dbReference>
<gene>
    <name evidence="10" type="primary">rscU</name>
    <name evidence="10" type="ORF">NCTC10754_02280</name>
</gene>
<keyword evidence="6" id="KW-0843">Virulence</keyword>
<comment type="similarity">
    <text evidence="2">Belongs to the type III secretion exporter family.</text>
</comment>
<evidence type="ECO:0000256" key="9">
    <source>
        <dbReference type="SAM" id="Phobius"/>
    </source>
</evidence>
<keyword evidence="3" id="KW-1003">Cell membrane</keyword>
<evidence type="ECO:0000256" key="6">
    <source>
        <dbReference type="ARBA" id="ARBA00023026"/>
    </source>
</evidence>
<evidence type="ECO:0000256" key="2">
    <source>
        <dbReference type="ARBA" id="ARBA00010690"/>
    </source>
</evidence>
<evidence type="ECO:0000256" key="5">
    <source>
        <dbReference type="ARBA" id="ARBA00022989"/>
    </source>
</evidence>
<keyword evidence="4 9" id="KW-0812">Transmembrane</keyword>
<dbReference type="SUPFAM" id="SSF160544">
    <property type="entry name" value="EscU C-terminal domain-like"/>
    <property type="match status" value="1"/>
</dbReference>
<comment type="subcellular location">
    <subcellularLocation>
        <location evidence="1">Cell membrane</location>
        <topology evidence="1">Multi-pass membrane protein</topology>
    </subcellularLocation>
</comment>
<evidence type="ECO:0000256" key="1">
    <source>
        <dbReference type="ARBA" id="ARBA00004651"/>
    </source>
</evidence>
<evidence type="ECO:0000256" key="7">
    <source>
        <dbReference type="ARBA" id="ARBA00023136"/>
    </source>
</evidence>
<feature type="transmembrane region" description="Helical" evidence="9">
    <location>
        <begin position="139"/>
        <end position="160"/>
    </location>
</feature>
<name>A0A449IJS4_PSEFR</name>
<evidence type="ECO:0000313" key="10">
    <source>
        <dbReference type="EMBL" id="VFB19684.1"/>
    </source>
</evidence>
<dbReference type="GO" id="GO:0005886">
    <property type="term" value="C:plasma membrane"/>
    <property type="evidence" value="ECO:0007669"/>
    <property type="project" value="UniProtKB-SubCell"/>
</dbReference>
<feature type="transmembrane region" description="Helical" evidence="9">
    <location>
        <begin position="72"/>
        <end position="98"/>
    </location>
</feature>
<feature type="transmembrane region" description="Helical" evidence="9">
    <location>
        <begin position="180"/>
        <end position="207"/>
    </location>
</feature>
<dbReference type="NCBIfam" id="TIGR01404">
    <property type="entry name" value="FlhB_rel_III"/>
    <property type="match status" value="1"/>
</dbReference>
<proteinExistence type="inferred from homology"/>
<dbReference type="Proteomes" id="UP000330809">
    <property type="component" value="Unassembled WGS sequence"/>
</dbReference>
<sequence>MSDSGEKKYDASQKKLQDQRKKGQVAQSQDIAKLLTLAVISEVALITAQNSLQRFGQLLMLPVSLVGQPFGHSLQAVFVEAGYLFFDFALLMTGVAVLMKLISSWLQFGFLFAPEVLIPDFNRLNPVNQARQMFSAQSLLTLLTGLIKALLICAVLYRVIGPSLGALIGLVNADLPGYIVALIALFRHLLHVCLGLLLVLAVVDLALQRYFFARRMRMTHVEVVKEYKGMEGDPHTKMLRRALAQELAHEEPVAPTPPLEEADMLLINPTHFAVALYYRPPQTPLPTVIAKGADARARRMIDRARAADVPVIQCVWLARTLYGIETGHCISRETLQAVALVYRTLRELDDDERREVIELAELEQR</sequence>
<dbReference type="GO" id="GO:0009306">
    <property type="term" value="P:protein secretion"/>
    <property type="evidence" value="ECO:0007669"/>
    <property type="project" value="InterPro"/>
</dbReference>
<reference evidence="10 11" key="1">
    <citation type="submission" date="2019-02" db="EMBL/GenBank/DDBJ databases">
        <authorList>
            <consortium name="Pathogen Informatics"/>
        </authorList>
    </citation>
    <scope>NUCLEOTIDE SEQUENCE [LARGE SCALE GENOMIC DNA]</scope>
    <source>
        <strain evidence="10 11">3012STDY7103891</strain>
    </source>
</reference>
<dbReference type="InterPro" id="IPR029025">
    <property type="entry name" value="T3SS_substrate_exporter_C"/>
</dbReference>
<feature type="region of interest" description="Disordered" evidence="8">
    <location>
        <begin position="1"/>
        <end position="21"/>
    </location>
</feature>
<evidence type="ECO:0000256" key="3">
    <source>
        <dbReference type="ARBA" id="ARBA00022475"/>
    </source>
</evidence>
<dbReference type="InterPro" id="IPR006307">
    <property type="entry name" value="BsaZ-like"/>
</dbReference>
<dbReference type="Pfam" id="PF01312">
    <property type="entry name" value="Bac_export_2"/>
    <property type="match status" value="1"/>
</dbReference>
<dbReference type="RefSeq" id="WP_095039419.1">
    <property type="nucleotide sequence ID" value="NZ_CAACYJ010000027.1"/>
</dbReference>
<organism evidence="10 11">
    <name type="scientific">Pseudomonas fragi</name>
    <dbReference type="NCBI Taxonomy" id="296"/>
    <lineage>
        <taxon>Bacteria</taxon>
        <taxon>Pseudomonadati</taxon>
        <taxon>Pseudomonadota</taxon>
        <taxon>Gammaproteobacteria</taxon>
        <taxon>Pseudomonadales</taxon>
        <taxon>Pseudomonadaceae</taxon>
        <taxon>Pseudomonas</taxon>
    </lineage>
</organism>
<keyword evidence="5 9" id="KW-1133">Transmembrane helix</keyword>
<dbReference type="InterPro" id="IPR006135">
    <property type="entry name" value="T3SS_substrate_exporter"/>
</dbReference>
<evidence type="ECO:0000256" key="8">
    <source>
        <dbReference type="SAM" id="MobiDB-lite"/>
    </source>
</evidence>
<dbReference type="AlphaFoldDB" id="A0A449IJS4"/>
<dbReference type="PRINTS" id="PR00950">
    <property type="entry name" value="TYPE3IMSPROT"/>
</dbReference>
<accession>A0A449IJS4</accession>
<protein>
    <submittedName>
        <fullName evidence="10">Putative type III secretion protein</fullName>
    </submittedName>
</protein>
<dbReference type="EMBL" id="CAACYJ010000027">
    <property type="protein sequence ID" value="VFB19684.1"/>
    <property type="molecule type" value="Genomic_DNA"/>
</dbReference>